<dbReference type="RefSeq" id="WP_406829602.1">
    <property type="nucleotide sequence ID" value="NZ_CP157483.1"/>
</dbReference>
<dbReference type="Pfam" id="PF01774">
    <property type="entry name" value="UreD"/>
    <property type="match status" value="1"/>
</dbReference>
<organism evidence="2">
    <name type="scientific">Pedococcus sp. KACC 23699</name>
    <dbReference type="NCBI Taxonomy" id="3149228"/>
    <lineage>
        <taxon>Bacteria</taxon>
        <taxon>Bacillati</taxon>
        <taxon>Actinomycetota</taxon>
        <taxon>Actinomycetes</taxon>
        <taxon>Micrococcales</taxon>
        <taxon>Intrasporangiaceae</taxon>
        <taxon>Pedococcus</taxon>
    </lineage>
</organism>
<dbReference type="InterPro" id="IPR002669">
    <property type="entry name" value="UreD"/>
</dbReference>
<dbReference type="AlphaFoldDB" id="A0AAU7JP44"/>
<evidence type="ECO:0000313" key="2">
    <source>
        <dbReference type="EMBL" id="XBO42193.1"/>
    </source>
</evidence>
<reference evidence="2" key="1">
    <citation type="submission" date="2024-05" db="EMBL/GenBank/DDBJ databases">
        <authorList>
            <person name="Kim S."/>
            <person name="Heo J."/>
            <person name="Choi H."/>
            <person name="Choi Y."/>
            <person name="Kwon S.-W."/>
            <person name="Kim Y."/>
        </authorList>
    </citation>
    <scope>NUCLEOTIDE SEQUENCE</scope>
    <source>
        <strain evidence="2">KACC 23699</strain>
    </source>
</reference>
<dbReference type="GO" id="GO:0016151">
    <property type="term" value="F:nickel cation binding"/>
    <property type="evidence" value="ECO:0007669"/>
    <property type="project" value="InterPro"/>
</dbReference>
<gene>
    <name evidence="2" type="ORF">ABEG17_11405</name>
</gene>
<protein>
    <submittedName>
        <fullName evidence="2">Urease accessory protein UreD</fullName>
    </submittedName>
</protein>
<sequence>MPTRTEVRTARVALLPDAGGQARLDLRGGLVSPRVVRQGAASAEVALIATTATLLGGDELRLSVEVGPGLRLDLRDVAGTVAYHGRGQGCLVAVSLTVHPGAVLVWSGEPLVVCDGAQVVRTLDVEVADAGRLLLRDRVALGRTGQAGGDLTCRTTMTYGARPALVEELTLGARSRTGAGVLGGARVVDSVTALGWRPADTRAADSEPGTAPYARADGAGRRGAAVFTLHEPGALARQVVTDAHASALPHTWARWTAELPSL</sequence>
<keyword evidence="1" id="KW-0143">Chaperone</keyword>
<dbReference type="EMBL" id="CP157483">
    <property type="protein sequence ID" value="XBO42193.1"/>
    <property type="molecule type" value="Genomic_DNA"/>
</dbReference>
<name>A0AAU7JP44_9MICO</name>
<accession>A0AAU7JP44</accession>
<evidence type="ECO:0000256" key="1">
    <source>
        <dbReference type="ARBA" id="ARBA00023186"/>
    </source>
</evidence>
<proteinExistence type="predicted"/>